<reference evidence="3 4" key="1">
    <citation type="submission" date="2020-04" db="EMBL/GenBank/DDBJ databases">
        <title>MicrobeNet Type strains.</title>
        <authorList>
            <person name="Nicholson A.C."/>
        </authorList>
    </citation>
    <scope>NUCLEOTIDE SEQUENCE [LARGE SCALE GENOMIC DNA]</scope>
    <source>
        <strain evidence="3 4">ATCC BAA-788</strain>
    </source>
</reference>
<dbReference type="Proteomes" id="UP000581206">
    <property type="component" value="Unassembled WGS sequence"/>
</dbReference>
<feature type="compositionally biased region" description="Low complexity" evidence="1">
    <location>
        <begin position="335"/>
        <end position="347"/>
    </location>
</feature>
<dbReference type="RefSeq" id="WP_168630176.1">
    <property type="nucleotide sequence ID" value="NZ_BONL01000001.1"/>
</dbReference>
<dbReference type="EMBL" id="JAAXOX010000004">
    <property type="protein sequence ID" value="NKY23055.1"/>
    <property type="molecule type" value="Genomic_DNA"/>
</dbReference>
<evidence type="ECO:0000313" key="3">
    <source>
        <dbReference type="EMBL" id="NKY23055.1"/>
    </source>
</evidence>
<sequence>MKRLLAAAALTGALLLAAAPVALAADDPDGSIEVGVTIPDLGDQVVSVGNGQLRWSLNAETGAGAYFGGCNFLMAGLPGTDGDAGGARVWTEGDGLYRATSGTVRIDRPTADGSRTTADWATRCTDRDGVTVTTGNNRVTEQQVVMDGGVGTADPAAGTAQIRWSGSFTVVFYGGMTYWWTSDPVLTVNADGTARLTATAGGYATSMTDTSQWSRLPATTVTLATMSGVRLTDQGISARPDYRGVAVSTPAGAAAQLREGDDWGSFPQDFIDFQGRTGQAAYWYSSGGAADARKPATTLYVSYDAASALVPAEERPAAQDTSAQGGTGGGGGQAAGTARSSGRAAAAVDPDPLTIPAVTTLTAGQARADLIPAAVATPAGQAAVWGAAGLMLAGSGAVFGFRRGWLVLPWR</sequence>
<evidence type="ECO:0000256" key="2">
    <source>
        <dbReference type="SAM" id="SignalP"/>
    </source>
</evidence>
<accession>A0A7X6KVW9</accession>
<gene>
    <name evidence="3" type="ORF">HGA03_10315</name>
</gene>
<evidence type="ECO:0000313" key="4">
    <source>
        <dbReference type="Proteomes" id="UP000581206"/>
    </source>
</evidence>
<comment type="caution">
    <text evidence="3">The sequence shown here is derived from an EMBL/GenBank/DDBJ whole genome shotgun (WGS) entry which is preliminary data.</text>
</comment>
<keyword evidence="2" id="KW-0732">Signal</keyword>
<feature type="signal peptide" evidence="2">
    <location>
        <begin position="1"/>
        <end position="24"/>
    </location>
</feature>
<proteinExistence type="predicted"/>
<organism evidence="3 4">
    <name type="scientific">Cellulomonas denverensis</name>
    <dbReference type="NCBI Taxonomy" id="264297"/>
    <lineage>
        <taxon>Bacteria</taxon>
        <taxon>Bacillati</taxon>
        <taxon>Actinomycetota</taxon>
        <taxon>Actinomycetes</taxon>
        <taxon>Micrococcales</taxon>
        <taxon>Cellulomonadaceae</taxon>
        <taxon>Cellulomonas</taxon>
    </lineage>
</organism>
<dbReference type="AlphaFoldDB" id="A0A7X6KVW9"/>
<feature type="compositionally biased region" description="Gly residues" evidence="1">
    <location>
        <begin position="325"/>
        <end position="334"/>
    </location>
</feature>
<feature type="chain" id="PRO_5031391570" description="Htaa domain-containing protein" evidence="2">
    <location>
        <begin position="25"/>
        <end position="411"/>
    </location>
</feature>
<name>A0A7X6KVW9_9CELL</name>
<evidence type="ECO:0008006" key="5">
    <source>
        <dbReference type="Google" id="ProtNLM"/>
    </source>
</evidence>
<evidence type="ECO:0000256" key="1">
    <source>
        <dbReference type="SAM" id="MobiDB-lite"/>
    </source>
</evidence>
<feature type="region of interest" description="Disordered" evidence="1">
    <location>
        <begin position="312"/>
        <end position="347"/>
    </location>
</feature>
<protein>
    <recommendedName>
        <fullName evidence="5">Htaa domain-containing protein</fullName>
    </recommendedName>
</protein>
<keyword evidence="4" id="KW-1185">Reference proteome</keyword>